<dbReference type="GeneID" id="70685370"/>
<dbReference type="PANTHER" id="PTHR22617:SF23">
    <property type="entry name" value="CHEMOTAXIS PROTEIN CHEW"/>
    <property type="match status" value="1"/>
</dbReference>
<dbReference type="KEGG" id="hara:AArcS_1994"/>
<dbReference type="RefSeq" id="WP_238477253.1">
    <property type="nucleotide sequence ID" value="NZ_CP064786.1"/>
</dbReference>
<dbReference type="Pfam" id="PF01584">
    <property type="entry name" value="CheW"/>
    <property type="match status" value="1"/>
</dbReference>
<feature type="domain" description="CheW-like" evidence="2">
    <location>
        <begin position="34"/>
        <end position="186"/>
    </location>
</feature>
<accession>A0A897MXY1</accession>
<feature type="compositionally biased region" description="Acidic residues" evidence="1">
    <location>
        <begin position="20"/>
        <end position="32"/>
    </location>
</feature>
<dbReference type="Gene3D" id="2.40.50.180">
    <property type="entry name" value="CheA-289, Domain 4"/>
    <property type="match status" value="1"/>
</dbReference>
<dbReference type="AlphaFoldDB" id="A0A897MXY1"/>
<dbReference type="GO" id="GO:0005829">
    <property type="term" value="C:cytosol"/>
    <property type="evidence" value="ECO:0007669"/>
    <property type="project" value="TreeGrafter"/>
</dbReference>
<dbReference type="InterPro" id="IPR039315">
    <property type="entry name" value="CheW"/>
</dbReference>
<evidence type="ECO:0000256" key="1">
    <source>
        <dbReference type="SAM" id="MobiDB-lite"/>
    </source>
</evidence>
<dbReference type="PROSITE" id="PS50851">
    <property type="entry name" value="CHEW"/>
    <property type="match status" value="1"/>
</dbReference>
<feature type="region of interest" description="Disordered" evidence="1">
    <location>
        <begin position="1"/>
        <end position="34"/>
    </location>
</feature>
<dbReference type="InterPro" id="IPR002545">
    <property type="entry name" value="CheW-lke_dom"/>
</dbReference>
<name>A0A897MXY1_9EURY</name>
<dbReference type="InterPro" id="IPR018247">
    <property type="entry name" value="EF_Hand_1_Ca_BS"/>
</dbReference>
<dbReference type="SMART" id="SM00260">
    <property type="entry name" value="CheW"/>
    <property type="match status" value="1"/>
</dbReference>
<dbReference type="Proteomes" id="UP000663586">
    <property type="component" value="Chromosome"/>
</dbReference>
<keyword evidence="4" id="KW-1185">Reference proteome</keyword>
<dbReference type="GO" id="GO:0006935">
    <property type="term" value="P:chemotaxis"/>
    <property type="evidence" value="ECO:0007669"/>
    <property type="project" value="InterPro"/>
</dbReference>
<gene>
    <name evidence="3" type="primary">cheW</name>
    <name evidence="3" type="ORF">AArcS_1994</name>
</gene>
<dbReference type="PROSITE" id="PS00018">
    <property type="entry name" value="EF_HAND_1"/>
    <property type="match status" value="1"/>
</dbReference>
<dbReference type="PANTHER" id="PTHR22617">
    <property type="entry name" value="CHEMOTAXIS SENSOR HISTIDINE KINASE-RELATED"/>
    <property type="match status" value="1"/>
</dbReference>
<dbReference type="EMBL" id="CP064786">
    <property type="protein sequence ID" value="QSG03195.1"/>
    <property type="molecule type" value="Genomic_DNA"/>
</dbReference>
<evidence type="ECO:0000313" key="4">
    <source>
        <dbReference type="Proteomes" id="UP000663586"/>
    </source>
</evidence>
<proteinExistence type="predicted"/>
<dbReference type="InterPro" id="IPR036061">
    <property type="entry name" value="CheW-like_dom_sf"/>
</dbReference>
<organism evidence="3 4">
    <name type="scientific">Natranaeroarchaeum sulfidigenes</name>
    <dbReference type="NCBI Taxonomy" id="2784880"/>
    <lineage>
        <taxon>Archaea</taxon>
        <taxon>Methanobacteriati</taxon>
        <taxon>Methanobacteriota</taxon>
        <taxon>Stenosarchaea group</taxon>
        <taxon>Halobacteria</taxon>
        <taxon>Halobacteriales</taxon>
        <taxon>Natronoarchaeaceae</taxon>
        <taxon>Natranaeroarchaeum</taxon>
    </lineage>
</organism>
<sequence>MSTELPDKLLNIDGQGTDDRDPDPDGDDEETEERERFVVFRIGDTEYGLEVDQVLSVVEETEYTRLPRSSDAIEGLMDLRGAITAVIDPQSYLGTSRHDDSPDEQRVVVLDRPADQQDIGLKVDEVLGVESVPVSSIFHKPSPKQDIDPSALSHALVRAVVRPEDENSDRQVSVIDLGGLVQAAGNA</sequence>
<reference evidence="3" key="1">
    <citation type="submission" date="2020-11" db="EMBL/GenBank/DDBJ databases">
        <title>Carbohydrate-dependent, anaerobic sulfur respiration: A novel catabolism in halophilic archaea.</title>
        <authorList>
            <person name="Sorokin D.Y."/>
            <person name="Messina E."/>
            <person name="Smedile F."/>
            <person name="La Cono V."/>
            <person name="Hallsworth J.E."/>
            <person name="Yakimov M.M."/>
        </authorList>
    </citation>
    <scope>NUCLEOTIDE SEQUENCE</scope>
    <source>
        <strain evidence="3">AArc-S</strain>
    </source>
</reference>
<dbReference type="GO" id="GO:0007165">
    <property type="term" value="P:signal transduction"/>
    <property type="evidence" value="ECO:0007669"/>
    <property type="project" value="InterPro"/>
</dbReference>
<evidence type="ECO:0000259" key="2">
    <source>
        <dbReference type="PROSITE" id="PS50851"/>
    </source>
</evidence>
<protein>
    <submittedName>
        <fullName evidence="3">Chemotaxis signal transduction protein</fullName>
    </submittedName>
</protein>
<dbReference type="SUPFAM" id="SSF50341">
    <property type="entry name" value="CheW-like"/>
    <property type="match status" value="1"/>
</dbReference>
<evidence type="ECO:0000313" key="3">
    <source>
        <dbReference type="EMBL" id="QSG03195.1"/>
    </source>
</evidence>
<dbReference type="Gene3D" id="2.30.30.40">
    <property type="entry name" value="SH3 Domains"/>
    <property type="match status" value="1"/>
</dbReference>